<keyword evidence="3" id="KW-1185">Reference proteome</keyword>
<dbReference type="AlphaFoldDB" id="A0A165BR97"/>
<dbReference type="STRING" id="1314781.A0A165BR97"/>
<evidence type="ECO:0000256" key="1">
    <source>
        <dbReference type="SAM" id="Phobius"/>
    </source>
</evidence>
<organism evidence="2 3">
    <name type="scientific">Exidia glandulosa HHB12029</name>
    <dbReference type="NCBI Taxonomy" id="1314781"/>
    <lineage>
        <taxon>Eukaryota</taxon>
        <taxon>Fungi</taxon>
        <taxon>Dikarya</taxon>
        <taxon>Basidiomycota</taxon>
        <taxon>Agaricomycotina</taxon>
        <taxon>Agaricomycetes</taxon>
        <taxon>Auriculariales</taxon>
        <taxon>Exidiaceae</taxon>
        <taxon>Exidia</taxon>
    </lineage>
</organism>
<evidence type="ECO:0008006" key="4">
    <source>
        <dbReference type="Google" id="ProtNLM"/>
    </source>
</evidence>
<dbReference type="EMBL" id="KV426418">
    <property type="protein sequence ID" value="KZV81104.1"/>
    <property type="molecule type" value="Genomic_DNA"/>
</dbReference>
<sequence>MCMPAANATLPIQHRLAFWSQIYDLGKAQLPALTTVSSLALAAAAYLAVPVRGLGFVGWHRREIMGGAAVLAISILPYTAVVMMPGINRLQELERRSKVTSAAPFMEQEADAGITRWETQHSVRAVSLTVAFAMSVVEIITC</sequence>
<evidence type="ECO:0000313" key="2">
    <source>
        <dbReference type="EMBL" id="KZV81104.1"/>
    </source>
</evidence>
<proteinExistence type="predicted"/>
<keyword evidence="1" id="KW-0812">Transmembrane</keyword>
<dbReference type="PANTHER" id="PTHR36535:SF1">
    <property type="entry name" value="DUF1772 DOMAIN-CONTAINING PROTEIN"/>
    <property type="match status" value="1"/>
</dbReference>
<gene>
    <name evidence="2" type="ORF">EXIGLDRAFT_731777</name>
</gene>
<reference evidence="2 3" key="1">
    <citation type="journal article" date="2016" name="Mol. Biol. Evol.">
        <title>Comparative Genomics of Early-Diverging Mushroom-Forming Fungi Provides Insights into the Origins of Lignocellulose Decay Capabilities.</title>
        <authorList>
            <person name="Nagy L.G."/>
            <person name="Riley R."/>
            <person name="Tritt A."/>
            <person name="Adam C."/>
            <person name="Daum C."/>
            <person name="Floudas D."/>
            <person name="Sun H."/>
            <person name="Yadav J.S."/>
            <person name="Pangilinan J."/>
            <person name="Larsson K.H."/>
            <person name="Matsuura K."/>
            <person name="Barry K."/>
            <person name="Labutti K."/>
            <person name="Kuo R."/>
            <person name="Ohm R.A."/>
            <person name="Bhattacharya S.S."/>
            <person name="Shirouzu T."/>
            <person name="Yoshinaga Y."/>
            <person name="Martin F.M."/>
            <person name="Grigoriev I.V."/>
            <person name="Hibbett D.S."/>
        </authorList>
    </citation>
    <scope>NUCLEOTIDE SEQUENCE [LARGE SCALE GENOMIC DNA]</scope>
    <source>
        <strain evidence="2 3">HHB12029</strain>
    </source>
</reference>
<dbReference type="PANTHER" id="PTHR36535">
    <property type="entry name" value="YALI0E30327P"/>
    <property type="match status" value="1"/>
</dbReference>
<accession>A0A165BR97</accession>
<feature type="transmembrane region" description="Helical" evidence="1">
    <location>
        <begin position="30"/>
        <end position="49"/>
    </location>
</feature>
<protein>
    <recommendedName>
        <fullName evidence="4">DUF1772-domain-containing protein</fullName>
    </recommendedName>
</protein>
<dbReference type="OrthoDB" id="3179831at2759"/>
<evidence type="ECO:0000313" key="3">
    <source>
        <dbReference type="Proteomes" id="UP000077266"/>
    </source>
</evidence>
<keyword evidence="1" id="KW-0472">Membrane</keyword>
<dbReference type="InParanoid" id="A0A165BR97"/>
<dbReference type="Proteomes" id="UP000077266">
    <property type="component" value="Unassembled WGS sequence"/>
</dbReference>
<feature type="transmembrane region" description="Helical" evidence="1">
    <location>
        <begin position="64"/>
        <end position="87"/>
    </location>
</feature>
<dbReference type="Pfam" id="PF08592">
    <property type="entry name" value="Anthrone_oxy"/>
    <property type="match status" value="1"/>
</dbReference>
<name>A0A165BR97_EXIGL</name>
<keyword evidence="1" id="KW-1133">Transmembrane helix</keyword>
<dbReference type="InterPro" id="IPR013901">
    <property type="entry name" value="Anthrone_oxy"/>
</dbReference>